<name>A0ABP9Z0X1_9FUNG</name>
<protein>
    <submittedName>
        <fullName evidence="2">Uncharacterized protein</fullName>
    </submittedName>
</protein>
<feature type="compositionally biased region" description="Basic residues" evidence="1">
    <location>
        <begin position="26"/>
        <end position="47"/>
    </location>
</feature>
<organism evidence="2 3">
    <name type="scientific">Mucor flavus</name>
    <dbReference type="NCBI Taxonomy" id="439312"/>
    <lineage>
        <taxon>Eukaryota</taxon>
        <taxon>Fungi</taxon>
        <taxon>Fungi incertae sedis</taxon>
        <taxon>Mucoromycota</taxon>
        <taxon>Mucoromycotina</taxon>
        <taxon>Mucoromycetes</taxon>
        <taxon>Mucorales</taxon>
        <taxon>Mucorineae</taxon>
        <taxon>Mucoraceae</taxon>
        <taxon>Mucor</taxon>
    </lineage>
</organism>
<feature type="compositionally biased region" description="Polar residues" evidence="1">
    <location>
        <begin position="1"/>
        <end position="10"/>
    </location>
</feature>
<dbReference type="EMBL" id="BAABUK010000014">
    <property type="protein sequence ID" value="GAA5812760.1"/>
    <property type="molecule type" value="Genomic_DNA"/>
</dbReference>
<accession>A0ABP9Z0X1</accession>
<dbReference type="Proteomes" id="UP001473302">
    <property type="component" value="Unassembled WGS sequence"/>
</dbReference>
<proteinExistence type="predicted"/>
<gene>
    <name evidence="2" type="ORF">MFLAVUS_006218</name>
</gene>
<reference evidence="2 3" key="1">
    <citation type="submission" date="2024-04" db="EMBL/GenBank/DDBJ databases">
        <title>genome sequences of Mucor flavus KT1a and Helicostylum pulchrum KT1b strains isolated from the surface of a dry-aged beef.</title>
        <authorList>
            <person name="Toyotome T."/>
            <person name="Hosono M."/>
            <person name="Torimaru M."/>
            <person name="Fukuda K."/>
            <person name="Mikami N."/>
        </authorList>
    </citation>
    <scope>NUCLEOTIDE SEQUENCE [LARGE SCALE GENOMIC DNA]</scope>
    <source>
        <strain evidence="2 3">KT1a</strain>
    </source>
</reference>
<feature type="region of interest" description="Disordered" evidence="1">
    <location>
        <begin position="1"/>
        <end position="58"/>
    </location>
</feature>
<comment type="caution">
    <text evidence="2">The sequence shown here is derived from an EMBL/GenBank/DDBJ whole genome shotgun (WGS) entry which is preliminary data.</text>
</comment>
<evidence type="ECO:0000313" key="3">
    <source>
        <dbReference type="Proteomes" id="UP001473302"/>
    </source>
</evidence>
<keyword evidence="3" id="KW-1185">Reference proteome</keyword>
<feature type="compositionally biased region" description="Basic and acidic residues" evidence="1">
    <location>
        <begin position="12"/>
        <end position="25"/>
    </location>
</feature>
<evidence type="ECO:0000313" key="2">
    <source>
        <dbReference type="EMBL" id="GAA5812760.1"/>
    </source>
</evidence>
<sequence>MYQPPFQSFSGDRGRGGRGRGDRGGRGRGRGRGRGGFHNNNNHHRNNNRQPTEVDYSPEAIESRFAAFYLPSMTQDPWQHLSEQK</sequence>
<evidence type="ECO:0000256" key="1">
    <source>
        <dbReference type="SAM" id="MobiDB-lite"/>
    </source>
</evidence>